<keyword evidence="13" id="KW-1185">Reference proteome</keyword>
<dbReference type="OrthoDB" id="7585155at2"/>
<dbReference type="RefSeq" id="WP_147494662.1">
    <property type="nucleotide sequence ID" value="NZ_CP041659.1"/>
</dbReference>
<dbReference type="GO" id="GO:0055085">
    <property type="term" value="P:transmembrane transport"/>
    <property type="evidence" value="ECO:0007669"/>
    <property type="project" value="InterPro"/>
</dbReference>
<feature type="compositionally biased region" description="Polar residues" evidence="10">
    <location>
        <begin position="206"/>
        <end position="216"/>
    </location>
</feature>
<dbReference type="InterPro" id="IPR037682">
    <property type="entry name" value="TonB_C"/>
</dbReference>
<evidence type="ECO:0000256" key="3">
    <source>
        <dbReference type="ARBA" id="ARBA00022448"/>
    </source>
</evidence>
<dbReference type="NCBIfam" id="TIGR01352">
    <property type="entry name" value="tonB_Cterm"/>
    <property type="match status" value="1"/>
</dbReference>
<dbReference type="GO" id="GO:0098797">
    <property type="term" value="C:plasma membrane protein complex"/>
    <property type="evidence" value="ECO:0007669"/>
    <property type="project" value="TreeGrafter"/>
</dbReference>
<keyword evidence="4" id="KW-1003">Cell membrane</keyword>
<comment type="subcellular location">
    <subcellularLocation>
        <location evidence="1">Cell inner membrane</location>
        <topology evidence="1">Single-pass membrane protein</topology>
        <orientation evidence="1">Periplasmic side</orientation>
    </subcellularLocation>
</comment>
<evidence type="ECO:0000256" key="9">
    <source>
        <dbReference type="ARBA" id="ARBA00023136"/>
    </source>
</evidence>
<dbReference type="KEGG" id="sxa:FMM02_09770"/>
<sequence length="223" mass="23728">MSYANRRQMSSNRTAAIIIVALIHIALGYALVTGLAYNVIKKAAEDLKTFDVEDEPPPPPEEPPPPPERTEVPPPPQVVAPPPIVRVNTVAPPVVSTPVAPPPVITETARPAPPAPPAPPPPPRVSQAARARGDLPSLFSTDDYPQSAIRNEEQGTTSVRLTIGTDGRVSDCTVTGSSGSSSLDSTTCSILRRRARFTPAKDQAGNPISDTTTTRIRWQLPDD</sequence>
<dbReference type="SUPFAM" id="SSF74653">
    <property type="entry name" value="TolA/TonB C-terminal domain"/>
    <property type="match status" value="1"/>
</dbReference>
<dbReference type="EMBL" id="CP041659">
    <property type="protein sequence ID" value="QDP20214.1"/>
    <property type="molecule type" value="Genomic_DNA"/>
</dbReference>
<name>A0A516ITR4_9SPHN</name>
<dbReference type="PANTHER" id="PTHR33446">
    <property type="entry name" value="PROTEIN TONB-RELATED"/>
    <property type="match status" value="1"/>
</dbReference>
<dbReference type="AlphaFoldDB" id="A0A516ITR4"/>
<dbReference type="GO" id="GO:0015031">
    <property type="term" value="P:protein transport"/>
    <property type="evidence" value="ECO:0007669"/>
    <property type="project" value="UniProtKB-KW"/>
</dbReference>
<evidence type="ECO:0000313" key="13">
    <source>
        <dbReference type="Proteomes" id="UP000321857"/>
    </source>
</evidence>
<keyword evidence="7" id="KW-0653">Protein transport</keyword>
<evidence type="ECO:0000259" key="11">
    <source>
        <dbReference type="PROSITE" id="PS52015"/>
    </source>
</evidence>
<evidence type="ECO:0000256" key="8">
    <source>
        <dbReference type="ARBA" id="ARBA00022989"/>
    </source>
</evidence>
<evidence type="ECO:0000256" key="2">
    <source>
        <dbReference type="ARBA" id="ARBA00006555"/>
    </source>
</evidence>
<dbReference type="Pfam" id="PF03544">
    <property type="entry name" value="TonB_C"/>
    <property type="match status" value="1"/>
</dbReference>
<evidence type="ECO:0000256" key="5">
    <source>
        <dbReference type="ARBA" id="ARBA00022519"/>
    </source>
</evidence>
<feature type="compositionally biased region" description="Pro residues" evidence="10">
    <location>
        <begin position="57"/>
        <end position="83"/>
    </location>
</feature>
<feature type="compositionally biased region" description="Pro residues" evidence="10">
    <location>
        <begin position="111"/>
        <end position="124"/>
    </location>
</feature>
<accession>A0A516ITR4</accession>
<keyword evidence="8" id="KW-1133">Transmembrane helix</keyword>
<keyword evidence="9" id="KW-0472">Membrane</keyword>
<evidence type="ECO:0000313" key="12">
    <source>
        <dbReference type="EMBL" id="QDP20214.1"/>
    </source>
</evidence>
<keyword evidence="5" id="KW-0997">Cell inner membrane</keyword>
<feature type="domain" description="TonB C-terminal" evidence="11">
    <location>
        <begin position="129"/>
        <end position="223"/>
    </location>
</feature>
<dbReference type="Proteomes" id="UP000321857">
    <property type="component" value="Chromosome"/>
</dbReference>
<keyword evidence="6" id="KW-0812">Transmembrane</keyword>
<dbReference type="GO" id="GO:0031992">
    <property type="term" value="F:energy transducer activity"/>
    <property type="evidence" value="ECO:0007669"/>
    <property type="project" value="TreeGrafter"/>
</dbReference>
<comment type="similarity">
    <text evidence="2">Belongs to the TonB family.</text>
</comment>
<feature type="region of interest" description="Disordered" evidence="10">
    <location>
        <begin position="50"/>
        <end position="83"/>
    </location>
</feature>
<evidence type="ECO:0000256" key="10">
    <source>
        <dbReference type="SAM" id="MobiDB-lite"/>
    </source>
</evidence>
<dbReference type="PROSITE" id="PS52015">
    <property type="entry name" value="TONB_CTD"/>
    <property type="match status" value="1"/>
</dbReference>
<evidence type="ECO:0000256" key="1">
    <source>
        <dbReference type="ARBA" id="ARBA00004383"/>
    </source>
</evidence>
<organism evidence="12 13">
    <name type="scientific">Sphingomonas xanthus</name>
    <dbReference type="NCBI Taxonomy" id="2594473"/>
    <lineage>
        <taxon>Bacteria</taxon>
        <taxon>Pseudomonadati</taxon>
        <taxon>Pseudomonadota</taxon>
        <taxon>Alphaproteobacteria</taxon>
        <taxon>Sphingomonadales</taxon>
        <taxon>Sphingomonadaceae</taxon>
        <taxon>Sphingomonas</taxon>
    </lineage>
</organism>
<evidence type="ECO:0000256" key="6">
    <source>
        <dbReference type="ARBA" id="ARBA00022692"/>
    </source>
</evidence>
<dbReference type="PANTHER" id="PTHR33446:SF2">
    <property type="entry name" value="PROTEIN TONB"/>
    <property type="match status" value="1"/>
</dbReference>
<dbReference type="InterPro" id="IPR006260">
    <property type="entry name" value="TonB/TolA_C"/>
</dbReference>
<feature type="region of interest" description="Disordered" evidence="10">
    <location>
        <begin position="105"/>
        <end position="129"/>
    </location>
</feature>
<protein>
    <submittedName>
        <fullName evidence="12">TonB family protein</fullName>
    </submittedName>
</protein>
<feature type="region of interest" description="Disordered" evidence="10">
    <location>
        <begin position="194"/>
        <end position="223"/>
    </location>
</feature>
<dbReference type="Gene3D" id="3.30.1150.10">
    <property type="match status" value="1"/>
</dbReference>
<keyword evidence="3" id="KW-0813">Transport</keyword>
<gene>
    <name evidence="12" type="ORF">FMM02_09770</name>
</gene>
<evidence type="ECO:0000256" key="7">
    <source>
        <dbReference type="ARBA" id="ARBA00022927"/>
    </source>
</evidence>
<dbReference type="InterPro" id="IPR051045">
    <property type="entry name" value="TonB-dependent_transducer"/>
</dbReference>
<reference evidence="12 13" key="1">
    <citation type="submission" date="2019-07" db="EMBL/GenBank/DDBJ databases">
        <title>Sphingomonas AE3 Genome sequencing and assembly.</title>
        <authorList>
            <person name="Kim H."/>
        </authorList>
    </citation>
    <scope>NUCLEOTIDE SEQUENCE [LARGE SCALE GENOMIC DNA]</scope>
    <source>
        <strain evidence="12 13">AE3</strain>
    </source>
</reference>
<evidence type="ECO:0000256" key="4">
    <source>
        <dbReference type="ARBA" id="ARBA00022475"/>
    </source>
</evidence>
<proteinExistence type="inferred from homology"/>